<keyword evidence="3" id="KW-1185">Reference proteome</keyword>
<dbReference type="Proteomes" id="UP000287022">
    <property type="component" value="Unassembled WGS sequence"/>
</dbReference>
<reference evidence="3" key="1">
    <citation type="journal article" date="2018" name="Front. Microbiol.">
        <title>Genome-Based Analysis Reveals the Taxonomy and Diversity of the Family Idiomarinaceae.</title>
        <authorList>
            <person name="Liu Y."/>
            <person name="Lai Q."/>
            <person name="Shao Z."/>
        </authorList>
    </citation>
    <scope>NUCLEOTIDE SEQUENCE [LARGE SCALE GENOMIC DNA]</scope>
    <source>
        <strain evidence="3">c121</strain>
    </source>
</reference>
<name>A0A432Z9N2_9GAMM</name>
<gene>
    <name evidence="2" type="ORF">CWI80_04515</name>
</gene>
<dbReference type="EMBL" id="PIQE01000001">
    <property type="protein sequence ID" value="RUO74609.1"/>
    <property type="molecule type" value="Genomic_DNA"/>
</dbReference>
<evidence type="ECO:0000256" key="1">
    <source>
        <dbReference type="SAM" id="SignalP"/>
    </source>
</evidence>
<dbReference type="InterPro" id="IPR010727">
    <property type="entry name" value="DUF1302"/>
</dbReference>
<feature type="signal peptide" evidence="1">
    <location>
        <begin position="1"/>
        <end position="23"/>
    </location>
</feature>
<dbReference type="Pfam" id="PF06980">
    <property type="entry name" value="DUF1302"/>
    <property type="match status" value="1"/>
</dbReference>
<dbReference type="STRING" id="1122124.GCA_000423165_00494"/>
<evidence type="ECO:0000313" key="3">
    <source>
        <dbReference type="Proteomes" id="UP000287022"/>
    </source>
</evidence>
<sequence length="608" mass="66464">MLKKLPLATAVALAFAGSAGAQAAEFEVGDFRVKFDSIISYGAAWRMEDRDMRLIHPGNMEGGMGQSGVADDGNLNYDKGDMVSSVIKGVHDLSIDGGDYGAFVRFKYWYDDVIKNQEVAHGHPATNYYPDVTLDNDGLDDYSTGSGFELLDAFVYAYFDLGDMPANLRVGRQVLSWGESTFFFNGINAINPIDVNAVRRPGVEIKEALLPVGMVNLNLGLTDETSLDLFYQYEWDNTKLDGCGTFFSTVDILGGPGCNKVTLNPTLVAGDPSSSLSDRDSILYGTYLDRAPNIEPEDGGQYGAALRHYSSDLDVEFGFYYMNIHSQTPIISAYNWVEHPTPSFSHPDGIPIAGPNYVLQYAEDQEIMGASFSTNFGLWSVGGEYSFRPDLPVQINTTEILTAGLRAGVPSTFSNRIERDENGTITNLGELQRGYDEVDVSQFQLTGIRFIDNVMGASRLTFIGEIALNKAHSLAGLDEQRYGRNPVYGKCLTVADQQMMGNPSPAGDINCEGFVTGSSWGYRTRFVAEYNNVFSGWNLSPTLAFGHDVNGTSPNSNFLEGRKTIGLSLDANYLSSYKIGVGYNINTGGDYEAASDRDFASISFSYSF</sequence>
<protein>
    <submittedName>
        <fullName evidence="2">DUF1302 domain-containing protein</fullName>
    </submittedName>
</protein>
<feature type="chain" id="PRO_5019070476" evidence="1">
    <location>
        <begin position="24"/>
        <end position="608"/>
    </location>
</feature>
<organism evidence="2 3">
    <name type="scientific">Pseudidiomarina sediminum</name>
    <dbReference type="NCBI Taxonomy" id="431675"/>
    <lineage>
        <taxon>Bacteria</taxon>
        <taxon>Pseudomonadati</taxon>
        <taxon>Pseudomonadota</taxon>
        <taxon>Gammaproteobacteria</taxon>
        <taxon>Alteromonadales</taxon>
        <taxon>Idiomarinaceae</taxon>
        <taxon>Pseudidiomarina</taxon>
    </lineage>
</organism>
<keyword evidence="1" id="KW-0732">Signal</keyword>
<accession>A0A432Z9N2</accession>
<dbReference type="AlphaFoldDB" id="A0A432Z9N2"/>
<evidence type="ECO:0000313" key="2">
    <source>
        <dbReference type="EMBL" id="RUO74609.1"/>
    </source>
</evidence>
<proteinExistence type="predicted"/>
<comment type="caution">
    <text evidence="2">The sequence shown here is derived from an EMBL/GenBank/DDBJ whole genome shotgun (WGS) entry which is preliminary data.</text>
</comment>
<dbReference type="RefSeq" id="WP_026861548.1">
    <property type="nucleotide sequence ID" value="NZ_PIQE01000001.1"/>
</dbReference>